<dbReference type="EMBL" id="DF237735">
    <property type="protein sequence ID" value="GAQ91440.1"/>
    <property type="molecule type" value="Genomic_DNA"/>
</dbReference>
<feature type="domain" description="CHRD" evidence="2">
    <location>
        <begin position="268"/>
        <end position="390"/>
    </location>
</feature>
<evidence type="ECO:0000313" key="4">
    <source>
        <dbReference type="Proteomes" id="UP000054558"/>
    </source>
</evidence>
<dbReference type="Proteomes" id="UP000054558">
    <property type="component" value="Unassembled WGS sequence"/>
</dbReference>
<feature type="domain" description="CHRD" evidence="2">
    <location>
        <begin position="148"/>
        <end position="262"/>
    </location>
</feature>
<feature type="chain" id="PRO_5013073089" description="CHRD domain-containing protein" evidence="1">
    <location>
        <begin position="22"/>
        <end position="511"/>
    </location>
</feature>
<dbReference type="SMART" id="SM00754">
    <property type="entry name" value="CHRD"/>
    <property type="match status" value="3"/>
</dbReference>
<sequence>MVSFSPLLAVLLLAAASPGLALLQSGYTQTQVIYASSKSEFPITANTTTTALVVLTFTSTSICYDISNVLPAVNLTAAHIHVGASNVSGPIYVGLFTANATTPAVLRACVIIPTASVDKILANPSAYYFNAHTVAQPAGAFRGQLGRTFKVNLLGSNEVPPNNSTVTGVALVTIGDTYVCYSGLSVSNGLGNLTQGHIHDGDKASAGPILIPLFSGVPSPTNCTGNLNPAITADVLDFPGEHYMNVHSAVFPAGAARAQLVEATDYTATLTLFATSASEVPALVVNSTASGSPGNLTAVLSITPTTICYLIIDAGATFAKFSAAHIHRGAYNESGPILITLFQGTYNPNACANFSDSGVLFDLVRNPQKYYFNIHNADYPAGVARAQLGPSFIMQLYGSLETDKPTDRNGSLILTIGYSSVCYNQLAFGGPFTNLTQGHIHNGTSSVAGPILVPLFTGVPRPPGCTPAPPATLAAIVANPTQYYVNIHSIMYPAGAARNQLAANQTVLNVI</sequence>
<evidence type="ECO:0000259" key="2">
    <source>
        <dbReference type="SMART" id="SM00754"/>
    </source>
</evidence>
<evidence type="ECO:0000313" key="3">
    <source>
        <dbReference type="EMBL" id="GAQ91440.1"/>
    </source>
</evidence>
<dbReference type="InterPro" id="IPR010895">
    <property type="entry name" value="CHRD"/>
</dbReference>
<dbReference type="OrthoDB" id="3554264at2759"/>
<reference evidence="3 4" key="1">
    <citation type="journal article" date="2014" name="Nat. Commun.">
        <title>Klebsormidium flaccidum genome reveals primary factors for plant terrestrial adaptation.</title>
        <authorList>
            <person name="Hori K."/>
            <person name="Maruyama F."/>
            <person name="Fujisawa T."/>
            <person name="Togashi T."/>
            <person name="Yamamoto N."/>
            <person name="Seo M."/>
            <person name="Sato S."/>
            <person name="Yamada T."/>
            <person name="Mori H."/>
            <person name="Tajima N."/>
            <person name="Moriyama T."/>
            <person name="Ikeuchi M."/>
            <person name="Watanabe M."/>
            <person name="Wada H."/>
            <person name="Kobayashi K."/>
            <person name="Saito M."/>
            <person name="Masuda T."/>
            <person name="Sasaki-Sekimoto Y."/>
            <person name="Mashiguchi K."/>
            <person name="Awai K."/>
            <person name="Shimojima M."/>
            <person name="Masuda S."/>
            <person name="Iwai M."/>
            <person name="Nobusawa T."/>
            <person name="Narise T."/>
            <person name="Kondo S."/>
            <person name="Saito H."/>
            <person name="Sato R."/>
            <person name="Murakawa M."/>
            <person name="Ihara Y."/>
            <person name="Oshima-Yamada Y."/>
            <person name="Ohtaka K."/>
            <person name="Satoh M."/>
            <person name="Sonobe K."/>
            <person name="Ishii M."/>
            <person name="Ohtani R."/>
            <person name="Kanamori-Sato M."/>
            <person name="Honoki R."/>
            <person name="Miyazaki D."/>
            <person name="Mochizuki H."/>
            <person name="Umetsu J."/>
            <person name="Higashi K."/>
            <person name="Shibata D."/>
            <person name="Kamiya Y."/>
            <person name="Sato N."/>
            <person name="Nakamura Y."/>
            <person name="Tabata S."/>
            <person name="Ida S."/>
            <person name="Kurokawa K."/>
            <person name="Ohta H."/>
        </authorList>
    </citation>
    <scope>NUCLEOTIDE SEQUENCE [LARGE SCALE GENOMIC DNA]</scope>
    <source>
        <strain evidence="3 4">NIES-2285</strain>
    </source>
</reference>
<organism evidence="3 4">
    <name type="scientific">Klebsormidium nitens</name>
    <name type="common">Green alga</name>
    <name type="synonym">Ulothrix nitens</name>
    <dbReference type="NCBI Taxonomy" id="105231"/>
    <lineage>
        <taxon>Eukaryota</taxon>
        <taxon>Viridiplantae</taxon>
        <taxon>Streptophyta</taxon>
        <taxon>Klebsormidiophyceae</taxon>
        <taxon>Klebsormidiales</taxon>
        <taxon>Klebsormidiaceae</taxon>
        <taxon>Klebsormidium</taxon>
    </lineage>
</organism>
<dbReference type="AlphaFoldDB" id="A0A1Y1IKR5"/>
<dbReference type="OMA" id="PEVWVVP"/>
<protein>
    <recommendedName>
        <fullName evidence="2">CHRD domain-containing protein</fullName>
    </recommendedName>
</protein>
<keyword evidence="1" id="KW-0732">Signal</keyword>
<proteinExistence type="predicted"/>
<feature type="domain" description="CHRD" evidence="2">
    <location>
        <begin position="29"/>
        <end position="147"/>
    </location>
</feature>
<name>A0A1Y1IKR5_KLENI</name>
<keyword evidence="4" id="KW-1185">Reference proteome</keyword>
<accession>A0A1Y1IKR5</accession>
<dbReference type="Pfam" id="PF07452">
    <property type="entry name" value="CHRD"/>
    <property type="match status" value="4"/>
</dbReference>
<gene>
    <name evidence="3" type="ORF">KFL_007860010</name>
</gene>
<feature type="signal peptide" evidence="1">
    <location>
        <begin position="1"/>
        <end position="21"/>
    </location>
</feature>
<evidence type="ECO:0000256" key="1">
    <source>
        <dbReference type="SAM" id="SignalP"/>
    </source>
</evidence>